<dbReference type="AlphaFoldDB" id="A0ABD5Z8G8"/>
<evidence type="ECO:0000313" key="2">
    <source>
        <dbReference type="Proteomes" id="UP001596447"/>
    </source>
</evidence>
<evidence type="ECO:0000313" key="1">
    <source>
        <dbReference type="EMBL" id="MFC7201525.1"/>
    </source>
</evidence>
<comment type="caution">
    <text evidence="1">The sequence shown here is derived from an EMBL/GenBank/DDBJ whole genome shotgun (WGS) entry which is preliminary data.</text>
</comment>
<dbReference type="Proteomes" id="UP001596447">
    <property type="component" value="Unassembled WGS sequence"/>
</dbReference>
<sequence>MSPGRDTDGPYRESARALAKQITHVFRYHDENEREAAIEAMCVVDEAQFAHLSAEEADAAAEAYVDALWAKDALEAEYTAETGELDCEGLFEADWSPVESAFRRRADVAGIDERYADVSTVAWRNHKAGRGDYWTAFQQAQVYELRAALQDEEYPHKPRYGQSGFGPEAARYAVAVELHDMHTEEHWRQAVEVMTPYFERILREHRE</sequence>
<dbReference type="RefSeq" id="WP_279528269.1">
    <property type="nucleotide sequence ID" value="NZ_CP122312.1"/>
</dbReference>
<name>A0ABD5Z8G8_9EURY</name>
<proteinExistence type="predicted"/>
<keyword evidence="2" id="KW-1185">Reference proteome</keyword>
<organism evidence="1 2">
    <name type="scientific">Halospeciosus flavus</name>
    <dbReference type="NCBI Taxonomy" id="3032283"/>
    <lineage>
        <taxon>Archaea</taxon>
        <taxon>Methanobacteriati</taxon>
        <taxon>Methanobacteriota</taxon>
        <taxon>Stenosarchaea group</taxon>
        <taxon>Halobacteria</taxon>
        <taxon>Halobacteriales</taxon>
        <taxon>Halobacteriaceae</taxon>
        <taxon>Halospeciosus</taxon>
    </lineage>
</organism>
<protein>
    <submittedName>
        <fullName evidence="1">Uncharacterized protein</fullName>
    </submittedName>
</protein>
<reference evidence="1 2" key="1">
    <citation type="journal article" date="2019" name="Int. J. Syst. Evol. Microbiol.">
        <title>The Global Catalogue of Microorganisms (GCM) 10K type strain sequencing project: providing services to taxonomists for standard genome sequencing and annotation.</title>
        <authorList>
            <consortium name="The Broad Institute Genomics Platform"/>
            <consortium name="The Broad Institute Genome Sequencing Center for Infectious Disease"/>
            <person name="Wu L."/>
            <person name="Ma J."/>
        </authorList>
    </citation>
    <scope>NUCLEOTIDE SEQUENCE [LARGE SCALE GENOMIC DNA]</scope>
    <source>
        <strain evidence="1 2">XZGYJ-43</strain>
    </source>
</reference>
<gene>
    <name evidence="1" type="ORF">ACFQJ9_19300</name>
</gene>
<dbReference type="EMBL" id="JBHTAR010000011">
    <property type="protein sequence ID" value="MFC7201525.1"/>
    <property type="molecule type" value="Genomic_DNA"/>
</dbReference>
<accession>A0ABD5Z8G8</accession>